<dbReference type="Proteomes" id="UP000472372">
    <property type="component" value="Chromosome 3"/>
</dbReference>
<dbReference type="AlphaFoldDB" id="A0A6S6VX39"/>
<name>A0A6S6VX39_9PLEO</name>
<protein>
    <submittedName>
        <fullName evidence="1">Uncharacterized protein</fullName>
    </submittedName>
</protein>
<accession>A0A6S6VX39</accession>
<evidence type="ECO:0000313" key="2">
    <source>
        <dbReference type="Proteomes" id="UP000472372"/>
    </source>
</evidence>
<dbReference type="EMBL" id="HG992979">
    <property type="protein sequence ID" value="CAE7021289.1"/>
    <property type="molecule type" value="Genomic_DNA"/>
</dbReference>
<gene>
    <name evidence="1" type="ORF">PTTW11_03234</name>
</gene>
<proteinExistence type="predicted"/>
<reference evidence="1" key="1">
    <citation type="submission" date="2021-02" db="EMBL/GenBank/DDBJ databases">
        <authorList>
            <person name="Syme A R."/>
            <person name="Syme A R."/>
            <person name="Moolhuijzen P."/>
        </authorList>
    </citation>
    <scope>NUCLEOTIDE SEQUENCE</scope>
    <source>
        <strain evidence="1">W1-1</strain>
    </source>
</reference>
<organism evidence="1 2">
    <name type="scientific">Pyrenophora teres f. teres</name>
    <dbReference type="NCBI Taxonomy" id="97479"/>
    <lineage>
        <taxon>Eukaryota</taxon>
        <taxon>Fungi</taxon>
        <taxon>Dikarya</taxon>
        <taxon>Ascomycota</taxon>
        <taxon>Pezizomycotina</taxon>
        <taxon>Dothideomycetes</taxon>
        <taxon>Pleosporomycetidae</taxon>
        <taxon>Pleosporales</taxon>
        <taxon>Pleosporineae</taxon>
        <taxon>Pleosporaceae</taxon>
        <taxon>Pyrenophora</taxon>
    </lineage>
</organism>
<sequence length="119" mass="13070">MRVTIASTAFLMLLGIVQAQPRWEGYGCCGVATPGPADAPAEWCENLPLVENGHRGFMLCCIQADLWFDNGPDGHPTVCQNAAFLNPQYITEYAGNESCESGGQEGFRACARRHERYLE</sequence>
<evidence type="ECO:0000313" key="1">
    <source>
        <dbReference type="EMBL" id="CAE7021289.1"/>
    </source>
</evidence>